<evidence type="ECO:0000313" key="2">
    <source>
        <dbReference type="Proteomes" id="UP000004277"/>
    </source>
</evidence>
<reference evidence="1" key="1">
    <citation type="submission" date="2019-05" db="EMBL/GenBank/DDBJ databases">
        <title>Revised genome assembly of Burkholderiaceae (previously Ralstonia) sp. PBA.</title>
        <authorList>
            <person name="Gan H.M."/>
        </authorList>
    </citation>
    <scope>NUCLEOTIDE SEQUENCE</scope>
    <source>
        <strain evidence="1">PBA</strain>
    </source>
</reference>
<dbReference type="Proteomes" id="UP000004277">
    <property type="component" value="Unassembled WGS sequence"/>
</dbReference>
<sequence>MPTFKMSSAIAMPAKFEPHLFQTLPLQIAEQLGQSITEGSFLPGARLRETELAAAFGVSRATVREALRLLEQRGLVTILPQRGAHVTRLSAQELNDLYEVRASLLTTGSGLAAAHCTPAHAAALRSYLERLEAVIDDLSSYATLSGELVAYIMEMSGNVVLAEYVRDFALRIGRYIRMGLATPERRAASMASWHKIVEAIIAGNAEAAGTAHRKLALENRDAAMVAFARLEAQPDAKAPAGNTPQTITS</sequence>
<name>A0ACD3STP9_9BURK</name>
<protein>
    <submittedName>
        <fullName evidence="1">GntR family transcriptional regulator</fullName>
    </submittedName>
</protein>
<accession>A0ACD3STP9</accession>
<dbReference type="EMBL" id="AKCV02000007">
    <property type="protein sequence ID" value="TMS59463.1"/>
    <property type="molecule type" value="Genomic_DNA"/>
</dbReference>
<evidence type="ECO:0000313" key="1">
    <source>
        <dbReference type="EMBL" id="TMS59463.1"/>
    </source>
</evidence>
<comment type="caution">
    <text evidence="1">The sequence shown here is derived from an EMBL/GenBank/DDBJ whole genome shotgun (WGS) entry which is preliminary data.</text>
</comment>
<proteinExistence type="predicted"/>
<gene>
    <name evidence="1" type="ORF">MW7_002345</name>
</gene>
<keyword evidence="2" id="KW-1185">Reference proteome</keyword>
<organism evidence="1 2">
    <name type="scientific">Imbroritus primus</name>
    <dbReference type="NCBI Taxonomy" id="3058603"/>
    <lineage>
        <taxon>Bacteria</taxon>
        <taxon>Pseudomonadati</taxon>
        <taxon>Pseudomonadota</taxon>
        <taxon>Betaproteobacteria</taxon>
        <taxon>Burkholderiales</taxon>
        <taxon>Burkholderiaceae</taxon>
        <taxon>Imbroritus</taxon>
    </lineage>
</organism>